<dbReference type="PROSITE" id="PS51257">
    <property type="entry name" value="PROKAR_LIPOPROTEIN"/>
    <property type="match status" value="1"/>
</dbReference>
<dbReference type="EMBL" id="MDJD01000034">
    <property type="protein sequence ID" value="OEK08616.1"/>
    <property type="molecule type" value="Genomic_DNA"/>
</dbReference>
<gene>
    <name evidence="1" type="ORF">A8C32_03975</name>
</gene>
<dbReference type="OrthoDB" id="1440060at2"/>
<proteinExistence type="predicted"/>
<dbReference type="STRING" id="1849968.A8C32_03975"/>
<evidence type="ECO:0000313" key="1">
    <source>
        <dbReference type="EMBL" id="OEK08616.1"/>
    </source>
</evidence>
<sequence length="187" mass="21742">MNKTLIYALIFILSACANKKESLSSFEQKNPVVIKLGKKYKKIFRINIPIGLSVKNKSILNKSFITIDYKYTPYSKGIGEDIYISKGKELIEVKNNLKKNITPYTSNEYIIYSRYRLDSLESTQKQFKSYIKRMLAENKDTLHIGTVKEFKIKHKVLFEKLTKNDSISIQFLDDGKLGERITVPVKW</sequence>
<protein>
    <submittedName>
        <fullName evidence="1">Uncharacterized protein</fullName>
    </submittedName>
</protein>
<dbReference type="Proteomes" id="UP000095713">
    <property type="component" value="Unassembled WGS sequence"/>
</dbReference>
<evidence type="ECO:0000313" key="2">
    <source>
        <dbReference type="Proteomes" id="UP000095713"/>
    </source>
</evidence>
<reference evidence="1 2" key="1">
    <citation type="submission" date="2016-05" db="EMBL/GenBank/DDBJ databases">
        <title>Draft Genome Sequence of Algibacter sp. Strain SK-16 Isolated from the Surface Water of Aburatsubo Inlet.</title>
        <authorList>
            <person name="Wong S.-K."/>
            <person name="Yoshizawa S."/>
            <person name="Nakajima Y."/>
            <person name="Ogura Y."/>
            <person name="Tetsuya H."/>
            <person name="Hamasaki K."/>
        </authorList>
    </citation>
    <scope>NUCLEOTIDE SEQUENCE [LARGE SCALE GENOMIC DNA]</scope>
    <source>
        <strain evidence="1 2">SK-16</strain>
    </source>
</reference>
<accession>A0A1E5TB97</accession>
<name>A0A1E5TB97_9FLAO</name>
<organism evidence="1 2">
    <name type="scientific">Flavivirga aquatica</name>
    <dbReference type="NCBI Taxonomy" id="1849968"/>
    <lineage>
        <taxon>Bacteria</taxon>
        <taxon>Pseudomonadati</taxon>
        <taxon>Bacteroidota</taxon>
        <taxon>Flavobacteriia</taxon>
        <taxon>Flavobacteriales</taxon>
        <taxon>Flavobacteriaceae</taxon>
        <taxon>Flavivirga</taxon>
    </lineage>
</organism>
<comment type="caution">
    <text evidence="1">The sequence shown here is derived from an EMBL/GenBank/DDBJ whole genome shotgun (WGS) entry which is preliminary data.</text>
</comment>
<dbReference type="AlphaFoldDB" id="A0A1E5TB97"/>
<keyword evidence="2" id="KW-1185">Reference proteome</keyword>
<dbReference type="RefSeq" id="WP_069830122.1">
    <property type="nucleotide sequence ID" value="NZ_MDJD01000034.1"/>
</dbReference>